<dbReference type="SMART" id="SM01236">
    <property type="entry name" value="Haem_oxygenase_2"/>
    <property type="match status" value="1"/>
</dbReference>
<dbReference type="AlphaFoldDB" id="A0A6J4SGB6"/>
<keyword evidence="1" id="KW-0560">Oxidoreductase</keyword>
<reference evidence="2" key="1">
    <citation type="submission" date="2020-02" db="EMBL/GenBank/DDBJ databases">
        <authorList>
            <person name="Meier V. D."/>
        </authorList>
    </citation>
    <scope>NUCLEOTIDE SEQUENCE</scope>
    <source>
        <strain evidence="2">AVDCRST_MAG45</strain>
    </source>
</reference>
<dbReference type="Gene3D" id="1.20.910.10">
    <property type="entry name" value="Heme oxygenase-like"/>
    <property type="match status" value="1"/>
</dbReference>
<dbReference type="SUPFAM" id="SSF48613">
    <property type="entry name" value="Heme oxygenase-like"/>
    <property type="match status" value="1"/>
</dbReference>
<name>A0A6J4SGB6_9ACTN</name>
<dbReference type="PANTHER" id="PTHR40279:SF3">
    <property type="entry name" value="4-AMINOBENZOATE SYNTHASE"/>
    <property type="match status" value="1"/>
</dbReference>
<proteinExistence type="predicted"/>
<dbReference type="PANTHER" id="PTHR40279">
    <property type="entry name" value="PQQC-LIKE PROTEIN"/>
    <property type="match status" value="1"/>
</dbReference>
<organism evidence="2">
    <name type="scientific">uncultured Solirubrobacterales bacterium</name>
    <dbReference type="NCBI Taxonomy" id="768556"/>
    <lineage>
        <taxon>Bacteria</taxon>
        <taxon>Bacillati</taxon>
        <taxon>Actinomycetota</taxon>
        <taxon>Thermoleophilia</taxon>
        <taxon>Solirubrobacterales</taxon>
        <taxon>environmental samples</taxon>
    </lineage>
</organism>
<dbReference type="InterPro" id="IPR039068">
    <property type="entry name" value="PqqC-like"/>
</dbReference>
<dbReference type="InterPro" id="IPR016084">
    <property type="entry name" value="Haem_Oase-like_multi-hlx"/>
</dbReference>
<dbReference type="Pfam" id="PF14518">
    <property type="entry name" value="Haem_oxygenas_2"/>
    <property type="match status" value="1"/>
</dbReference>
<gene>
    <name evidence="2" type="ORF">AVDCRST_MAG45-747</name>
</gene>
<evidence type="ECO:0000313" key="2">
    <source>
        <dbReference type="EMBL" id="CAA9490987.1"/>
    </source>
</evidence>
<dbReference type="GO" id="GO:0016491">
    <property type="term" value="F:oxidoreductase activity"/>
    <property type="evidence" value="ECO:0007669"/>
    <property type="project" value="UniProtKB-KW"/>
</dbReference>
<protein>
    <submittedName>
        <fullName evidence="2">Uncharacterized protein</fullName>
    </submittedName>
</protein>
<dbReference type="EMBL" id="CADCVU010000066">
    <property type="protein sequence ID" value="CAA9490987.1"/>
    <property type="molecule type" value="Genomic_DNA"/>
</dbReference>
<sequence>MDVIDRLDAVREHWNVLEHPFYLRWSAGELERSELAFYAGEYRHAVVALADATAGAARAAEPSLRRELAEHAAEERAHVSLWDGFAAALSAETDRPARPESAACAEAWTAGDDLLERLAVLYAVESGQPAISQTKLDGLSEHYGVGADEPAAAYFALHSERDHEHAAQSAELLRARTDEGDGDRLVARAEAALEGNWRLLDGVEARFGRRGAVATA</sequence>
<accession>A0A6J4SGB6</accession>
<evidence type="ECO:0000256" key="1">
    <source>
        <dbReference type="ARBA" id="ARBA00023002"/>
    </source>
</evidence>